<evidence type="ECO:0000256" key="1">
    <source>
        <dbReference type="SAM" id="MobiDB-lite"/>
    </source>
</evidence>
<gene>
    <name evidence="2" type="ORF">L210DRAFT_3511358</name>
</gene>
<dbReference type="EMBL" id="WHUW01000219">
    <property type="protein sequence ID" value="KAF8417523.1"/>
    <property type="molecule type" value="Genomic_DNA"/>
</dbReference>
<organism evidence="2 3">
    <name type="scientific">Boletus edulis BED1</name>
    <dbReference type="NCBI Taxonomy" id="1328754"/>
    <lineage>
        <taxon>Eukaryota</taxon>
        <taxon>Fungi</taxon>
        <taxon>Dikarya</taxon>
        <taxon>Basidiomycota</taxon>
        <taxon>Agaricomycotina</taxon>
        <taxon>Agaricomycetes</taxon>
        <taxon>Agaricomycetidae</taxon>
        <taxon>Boletales</taxon>
        <taxon>Boletineae</taxon>
        <taxon>Boletaceae</taxon>
        <taxon>Boletoideae</taxon>
        <taxon>Boletus</taxon>
    </lineage>
</organism>
<accession>A0AAD4BBE7</accession>
<dbReference type="Proteomes" id="UP001194468">
    <property type="component" value="Unassembled WGS sequence"/>
</dbReference>
<evidence type="ECO:0000313" key="3">
    <source>
        <dbReference type="Proteomes" id="UP001194468"/>
    </source>
</evidence>
<keyword evidence="3" id="KW-1185">Reference proteome</keyword>
<protein>
    <submittedName>
        <fullName evidence="2">Uncharacterized protein</fullName>
    </submittedName>
</protein>
<comment type="caution">
    <text evidence="2">The sequence shown here is derived from an EMBL/GenBank/DDBJ whole genome shotgun (WGS) entry which is preliminary data.</text>
</comment>
<dbReference type="AlphaFoldDB" id="A0AAD4BBE7"/>
<feature type="region of interest" description="Disordered" evidence="1">
    <location>
        <begin position="64"/>
        <end position="84"/>
    </location>
</feature>
<feature type="compositionally biased region" description="Polar residues" evidence="1">
    <location>
        <begin position="64"/>
        <end position="81"/>
    </location>
</feature>
<reference evidence="2" key="1">
    <citation type="submission" date="2019-10" db="EMBL/GenBank/DDBJ databases">
        <authorList>
            <consortium name="DOE Joint Genome Institute"/>
            <person name="Kuo A."/>
            <person name="Miyauchi S."/>
            <person name="Kiss E."/>
            <person name="Drula E."/>
            <person name="Kohler A."/>
            <person name="Sanchez-Garcia M."/>
            <person name="Andreopoulos B."/>
            <person name="Barry K.W."/>
            <person name="Bonito G."/>
            <person name="Buee M."/>
            <person name="Carver A."/>
            <person name="Chen C."/>
            <person name="Cichocki N."/>
            <person name="Clum A."/>
            <person name="Culley D."/>
            <person name="Crous P.W."/>
            <person name="Fauchery L."/>
            <person name="Girlanda M."/>
            <person name="Hayes R."/>
            <person name="Keri Z."/>
            <person name="LaButti K."/>
            <person name="Lipzen A."/>
            <person name="Lombard V."/>
            <person name="Magnuson J."/>
            <person name="Maillard F."/>
            <person name="Morin E."/>
            <person name="Murat C."/>
            <person name="Nolan M."/>
            <person name="Ohm R."/>
            <person name="Pangilinan J."/>
            <person name="Pereira M."/>
            <person name="Perotto S."/>
            <person name="Peter M."/>
            <person name="Riley R."/>
            <person name="Sitrit Y."/>
            <person name="Stielow B."/>
            <person name="Szollosi G."/>
            <person name="Zifcakova L."/>
            <person name="Stursova M."/>
            <person name="Spatafora J.W."/>
            <person name="Tedersoo L."/>
            <person name="Vaario L.-M."/>
            <person name="Yamada A."/>
            <person name="Yan M."/>
            <person name="Wang P."/>
            <person name="Xu J."/>
            <person name="Bruns T."/>
            <person name="Baldrian P."/>
            <person name="Vilgalys R."/>
            <person name="Henrissat B."/>
            <person name="Grigoriev I.V."/>
            <person name="Hibbett D."/>
            <person name="Nagy L.G."/>
            <person name="Martin F.M."/>
        </authorList>
    </citation>
    <scope>NUCLEOTIDE SEQUENCE</scope>
    <source>
        <strain evidence="2">BED1</strain>
    </source>
</reference>
<reference evidence="2" key="2">
    <citation type="journal article" date="2020" name="Nat. Commun.">
        <title>Large-scale genome sequencing of mycorrhizal fungi provides insights into the early evolution of symbiotic traits.</title>
        <authorList>
            <person name="Miyauchi S."/>
            <person name="Kiss E."/>
            <person name="Kuo A."/>
            <person name="Drula E."/>
            <person name="Kohler A."/>
            <person name="Sanchez-Garcia M."/>
            <person name="Morin E."/>
            <person name="Andreopoulos B."/>
            <person name="Barry K.W."/>
            <person name="Bonito G."/>
            <person name="Buee M."/>
            <person name="Carver A."/>
            <person name="Chen C."/>
            <person name="Cichocki N."/>
            <person name="Clum A."/>
            <person name="Culley D."/>
            <person name="Crous P.W."/>
            <person name="Fauchery L."/>
            <person name="Girlanda M."/>
            <person name="Hayes R.D."/>
            <person name="Keri Z."/>
            <person name="LaButti K."/>
            <person name="Lipzen A."/>
            <person name="Lombard V."/>
            <person name="Magnuson J."/>
            <person name="Maillard F."/>
            <person name="Murat C."/>
            <person name="Nolan M."/>
            <person name="Ohm R.A."/>
            <person name="Pangilinan J."/>
            <person name="Pereira M.F."/>
            <person name="Perotto S."/>
            <person name="Peter M."/>
            <person name="Pfister S."/>
            <person name="Riley R."/>
            <person name="Sitrit Y."/>
            <person name="Stielow J.B."/>
            <person name="Szollosi G."/>
            <person name="Zifcakova L."/>
            <person name="Stursova M."/>
            <person name="Spatafora J.W."/>
            <person name="Tedersoo L."/>
            <person name="Vaario L.M."/>
            <person name="Yamada A."/>
            <person name="Yan M."/>
            <person name="Wang P."/>
            <person name="Xu J."/>
            <person name="Bruns T."/>
            <person name="Baldrian P."/>
            <person name="Vilgalys R."/>
            <person name="Dunand C."/>
            <person name="Henrissat B."/>
            <person name="Grigoriev I.V."/>
            <person name="Hibbett D."/>
            <person name="Nagy L.G."/>
            <person name="Martin F.M."/>
        </authorList>
    </citation>
    <scope>NUCLEOTIDE SEQUENCE</scope>
    <source>
        <strain evidence="2">BED1</strain>
    </source>
</reference>
<proteinExistence type="predicted"/>
<evidence type="ECO:0000313" key="2">
    <source>
        <dbReference type="EMBL" id="KAF8417523.1"/>
    </source>
</evidence>
<name>A0AAD4BBE7_BOLED</name>
<sequence length="212" mass="23580">MQILESYQFKSTLDECSYTAVRGMDVSNITLVIQWRATCNLLALWQRFGCVARNRELRVTGNGASAGSSNVMADNPSNNRSVGDGDQPFVVNCQIDSREGEEWKVAKLTLEMWVKLKGKEKEGVPLFSRMTLVFINMFVDLIRRLNREFDMVVDCITNGAIPDLDGMSKSAVTWRAALADRSSVFSAKVLDIANGPFALSVPRTHRYASSEG</sequence>